<proteinExistence type="predicted"/>
<dbReference type="Proteomes" id="UP000688137">
    <property type="component" value="Unassembled WGS sequence"/>
</dbReference>
<comment type="caution">
    <text evidence="1">The sequence shown here is derived from an EMBL/GenBank/DDBJ whole genome shotgun (WGS) entry which is preliminary data.</text>
</comment>
<evidence type="ECO:0000313" key="2">
    <source>
        <dbReference type="Proteomes" id="UP000688137"/>
    </source>
</evidence>
<name>A0A8S1PZV5_PARPR</name>
<protein>
    <submittedName>
        <fullName evidence="1">Uncharacterized protein</fullName>
    </submittedName>
</protein>
<reference evidence="1" key="1">
    <citation type="submission" date="2021-01" db="EMBL/GenBank/DDBJ databases">
        <authorList>
            <consortium name="Genoscope - CEA"/>
            <person name="William W."/>
        </authorList>
    </citation>
    <scope>NUCLEOTIDE SEQUENCE</scope>
</reference>
<accession>A0A8S1PZV5</accession>
<sequence>MDNGLNCMIIGIKSGHKYLIMVVIKMEKKMENGILMIIIMEQINILVVGNFKEELKMEYGQMCMMIGVQVGDKSFIMVSIRWAKKLEHGKSQRTQINKCKNLEYHKFQSGGGDYNEYGMKNGKWFEPDEKWDKKNLEFIYEGEYKNGLKIGQWNRIDNLNGINNSLYEHYSEDGFFIENEL</sequence>
<organism evidence="1 2">
    <name type="scientific">Paramecium primaurelia</name>
    <dbReference type="NCBI Taxonomy" id="5886"/>
    <lineage>
        <taxon>Eukaryota</taxon>
        <taxon>Sar</taxon>
        <taxon>Alveolata</taxon>
        <taxon>Ciliophora</taxon>
        <taxon>Intramacronucleata</taxon>
        <taxon>Oligohymenophorea</taxon>
        <taxon>Peniculida</taxon>
        <taxon>Parameciidae</taxon>
        <taxon>Paramecium</taxon>
    </lineage>
</organism>
<evidence type="ECO:0000313" key="1">
    <source>
        <dbReference type="EMBL" id="CAD8108048.1"/>
    </source>
</evidence>
<dbReference type="AlphaFoldDB" id="A0A8S1PZV5"/>
<keyword evidence="2" id="KW-1185">Reference proteome</keyword>
<gene>
    <name evidence="1" type="ORF">PPRIM_AZ9-3.1.T1350148</name>
</gene>
<dbReference type="EMBL" id="CAJJDM010000138">
    <property type="protein sequence ID" value="CAD8108048.1"/>
    <property type="molecule type" value="Genomic_DNA"/>
</dbReference>